<evidence type="ECO:0008006" key="3">
    <source>
        <dbReference type="Google" id="ProtNLM"/>
    </source>
</evidence>
<proteinExistence type="predicted"/>
<dbReference type="Gene3D" id="3.40.50.2300">
    <property type="match status" value="1"/>
</dbReference>
<evidence type="ECO:0000313" key="1">
    <source>
        <dbReference type="EMBL" id="MCI0128168.1"/>
    </source>
</evidence>
<comment type="caution">
    <text evidence="1">The sequence shown here is derived from an EMBL/GenBank/DDBJ whole genome shotgun (WGS) entry which is preliminary data.</text>
</comment>
<gene>
    <name evidence="1" type="ORF">ML536_15165</name>
</gene>
<sequence length="127" mass="13827">MLRGKRLLVVEEEFLVAIDIQHVLEAANVEETRVARSLAEAAELREQFSDYDIAVVQIPDHGSEPIPVVSDMEAAGIAVVLTSFDAGFGAGYPGHPGIPVVVKPFVNNELVLACHDARTRRVTDYES</sequence>
<name>A0AA41QPE1_9HYPH</name>
<dbReference type="AlphaFoldDB" id="A0AA41QPE1"/>
<protein>
    <recommendedName>
        <fullName evidence="3">Response regulatory domain-containing protein</fullName>
    </recommendedName>
</protein>
<dbReference type="InterPro" id="IPR011006">
    <property type="entry name" value="CheY-like_superfamily"/>
</dbReference>
<dbReference type="RefSeq" id="WP_281736378.1">
    <property type="nucleotide sequence ID" value="NZ_JAKETQ010000001.1"/>
</dbReference>
<keyword evidence="2" id="KW-1185">Reference proteome</keyword>
<dbReference type="EMBL" id="JALAZD010000001">
    <property type="protein sequence ID" value="MCI0128168.1"/>
    <property type="molecule type" value="Genomic_DNA"/>
</dbReference>
<evidence type="ECO:0000313" key="2">
    <source>
        <dbReference type="Proteomes" id="UP001156140"/>
    </source>
</evidence>
<accession>A0AA41QPE1</accession>
<dbReference type="SUPFAM" id="SSF52172">
    <property type="entry name" value="CheY-like"/>
    <property type="match status" value="1"/>
</dbReference>
<dbReference type="Proteomes" id="UP001156140">
    <property type="component" value="Unassembled WGS sequence"/>
</dbReference>
<reference evidence="1" key="1">
    <citation type="submission" date="2022-03" db="EMBL/GenBank/DDBJ databases">
        <title>The complete genome sequence of a Methyloterrigena soli.</title>
        <authorList>
            <person name="Zi Z."/>
        </authorList>
    </citation>
    <scope>NUCLEOTIDE SEQUENCE</scope>
    <source>
        <strain evidence="1">M48</strain>
    </source>
</reference>
<organism evidence="1 2">
    <name type="scientific">Paradevosia shaoguanensis</name>
    <dbReference type="NCBI Taxonomy" id="1335043"/>
    <lineage>
        <taxon>Bacteria</taxon>
        <taxon>Pseudomonadati</taxon>
        <taxon>Pseudomonadota</taxon>
        <taxon>Alphaproteobacteria</taxon>
        <taxon>Hyphomicrobiales</taxon>
        <taxon>Devosiaceae</taxon>
        <taxon>Paradevosia</taxon>
    </lineage>
</organism>